<feature type="transmembrane region" description="Helical" evidence="2">
    <location>
        <begin position="448"/>
        <end position="468"/>
    </location>
</feature>
<sequence length="728" mass="79038">MSDFGDGYAGGNDSRPSLVPRRKPVPSQSMDSVGAGPARPAVSSANRPSLALSTDTDTLRMPQLLGDYTVSPTSSYHRDDESPDRDAQWDKSPIYGGANPTSLTSREAAKVLTPTGAQTYWENDNSGNSRHEALASSPLREDIGWPLQQQLTPQRSFHSLKRQPQPQKGQGQGQGQLESDDTIQHDLSTPIVPPQKRPLSPETALRSNPYVDNTPTVMPDQWQGSREQQELAKARAREVSGGRGPVQTSYGPAPVTTATRHQDKILPDLPATRPQWQGQNSSDSSRKHGQGTRETGEGPFMHYEDVAYFGPVNDPGPASPIKSPIKDSQSQPAPREVQQQRADSFPASSSSSAKPGIPIMSQTRHAWEQRLKPTLNLNPKRTKKRQKREEKMPATSVALPVPDQGLDAYVHAGPGSVVVDPEQQQSTRSGGLVSMCQFFVMISWLPELLWSLLSILCLAGVVLSLRLYDGRSLADWPLAVSLNTLVAFLATLCRALLAIPVTEGLAQLKWNWFARGRKRSVADFDFFESAAHRSSPLLGSARLLADVRKGRALGTTAAVIMLVGLVSSPLAQAAITYPTRLLPDGNGGSEVYVRVVWGWVTVLAVQVALGVLFLVGVMVQTLVWNVPVIKGGSVMPTLLSSIASSSSSPDRGNRQHHTVVSNNADLDGRSTGYISLCIMDEEDLAKLSTPRKRRRKMKRSDMTVELISKSGKGWVLELKHGSPGEGVP</sequence>
<dbReference type="PANTHER" id="PTHR35394:SF5">
    <property type="entry name" value="DUF3176 DOMAIN-CONTAINING PROTEIN"/>
    <property type="match status" value="1"/>
</dbReference>
<keyword evidence="2" id="KW-0472">Membrane</keyword>
<dbReference type="AlphaFoldDB" id="A0AAN6S9H3"/>
<dbReference type="InterPro" id="IPR021514">
    <property type="entry name" value="DUF3176"/>
</dbReference>
<dbReference type="Pfam" id="PF11374">
    <property type="entry name" value="DUF3176"/>
    <property type="match status" value="1"/>
</dbReference>
<proteinExistence type="predicted"/>
<protein>
    <submittedName>
        <fullName evidence="3">Uncharacterized protein</fullName>
    </submittedName>
</protein>
<name>A0AAN6S9H3_9PEZI</name>
<feature type="compositionally biased region" description="Polar residues" evidence="1">
    <location>
        <begin position="326"/>
        <end position="342"/>
    </location>
</feature>
<keyword evidence="4" id="KW-1185">Reference proteome</keyword>
<feature type="compositionally biased region" description="Basic and acidic residues" evidence="1">
    <location>
        <begin position="129"/>
        <end position="143"/>
    </location>
</feature>
<organism evidence="3 4">
    <name type="scientific">Diplogelasinospora grovesii</name>
    <dbReference type="NCBI Taxonomy" id="303347"/>
    <lineage>
        <taxon>Eukaryota</taxon>
        <taxon>Fungi</taxon>
        <taxon>Dikarya</taxon>
        <taxon>Ascomycota</taxon>
        <taxon>Pezizomycotina</taxon>
        <taxon>Sordariomycetes</taxon>
        <taxon>Sordariomycetidae</taxon>
        <taxon>Sordariales</taxon>
        <taxon>Diplogelasinosporaceae</taxon>
        <taxon>Diplogelasinospora</taxon>
    </lineage>
</organism>
<evidence type="ECO:0000313" key="3">
    <source>
        <dbReference type="EMBL" id="KAK3945409.1"/>
    </source>
</evidence>
<accession>A0AAN6S9H3</accession>
<feature type="compositionally biased region" description="Polar residues" evidence="1">
    <location>
        <begin position="115"/>
        <end position="128"/>
    </location>
</feature>
<reference evidence="4" key="1">
    <citation type="journal article" date="2023" name="Mol. Phylogenet. Evol.">
        <title>Genome-scale phylogeny and comparative genomics of the fungal order Sordariales.</title>
        <authorList>
            <person name="Hensen N."/>
            <person name="Bonometti L."/>
            <person name="Westerberg I."/>
            <person name="Brannstrom I.O."/>
            <person name="Guillou S."/>
            <person name="Cros-Aarteil S."/>
            <person name="Calhoun S."/>
            <person name="Haridas S."/>
            <person name="Kuo A."/>
            <person name="Mondo S."/>
            <person name="Pangilinan J."/>
            <person name="Riley R."/>
            <person name="LaButti K."/>
            <person name="Andreopoulos B."/>
            <person name="Lipzen A."/>
            <person name="Chen C."/>
            <person name="Yan M."/>
            <person name="Daum C."/>
            <person name="Ng V."/>
            <person name="Clum A."/>
            <person name="Steindorff A."/>
            <person name="Ohm R.A."/>
            <person name="Martin F."/>
            <person name="Silar P."/>
            <person name="Natvig D.O."/>
            <person name="Lalanne C."/>
            <person name="Gautier V."/>
            <person name="Ament-Velasquez S.L."/>
            <person name="Kruys A."/>
            <person name="Hutchinson M.I."/>
            <person name="Powell A.J."/>
            <person name="Barry K."/>
            <person name="Miller A.N."/>
            <person name="Grigoriev I.V."/>
            <person name="Debuchy R."/>
            <person name="Gladieux P."/>
            <person name="Hiltunen Thoren M."/>
            <person name="Johannesson H."/>
        </authorList>
    </citation>
    <scope>NUCLEOTIDE SEQUENCE [LARGE SCALE GENOMIC DNA]</scope>
    <source>
        <strain evidence="4">CBS 340.73</strain>
    </source>
</reference>
<evidence type="ECO:0000256" key="1">
    <source>
        <dbReference type="SAM" id="MobiDB-lite"/>
    </source>
</evidence>
<dbReference type="EMBL" id="MU853755">
    <property type="protein sequence ID" value="KAK3945409.1"/>
    <property type="molecule type" value="Genomic_DNA"/>
</dbReference>
<evidence type="ECO:0000256" key="2">
    <source>
        <dbReference type="SAM" id="Phobius"/>
    </source>
</evidence>
<feature type="compositionally biased region" description="Polar residues" evidence="1">
    <location>
        <begin position="43"/>
        <end position="56"/>
    </location>
</feature>
<feature type="transmembrane region" description="Helical" evidence="2">
    <location>
        <begin position="595"/>
        <end position="619"/>
    </location>
</feature>
<evidence type="ECO:0000313" key="4">
    <source>
        <dbReference type="Proteomes" id="UP001303473"/>
    </source>
</evidence>
<dbReference type="Proteomes" id="UP001303473">
    <property type="component" value="Unassembled WGS sequence"/>
</dbReference>
<keyword evidence="2" id="KW-1133">Transmembrane helix</keyword>
<keyword evidence="2" id="KW-0812">Transmembrane</keyword>
<dbReference type="PANTHER" id="PTHR35394">
    <property type="entry name" value="DUF3176 DOMAIN-CONTAINING PROTEIN"/>
    <property type="match status" value="1"/>
</dbReference>
<feature type="compositionally biased region" description="Polar residues" evidence="1">
    <location>
        <begin position="274"/>
        <end position="283"/>
    </location>
</feature>
<feature type="compositionally biased region" description="Polar residues" evidence="1">
    <location>
        <begin position="147"/>
        <end position="157"/>
    </location>
</feature>
<feature type="region of interest" description="Disordered" evidence="1">
    <location>
        <begin position="645"/>
        <end position="664"/>
    </location>
</feature>
<comment type="caution">
    <text evidence="3">The sequence shown here is derived from an EMBL/GenBank/DDBJ whole genome shotgun (WGS) entry which is preliminary data.</text>
</comment>
<feature type="compositionally biased region" description="Polar residues" evidence="1">
    <location>
        <begin position="210"/>
        <end position="226"/>
    </location>
</feature>
<feature type="compositionally biased region" description="Basic and acidic residues" evidence="1">
    <location>
        <begin position="76"/>
        <end position="89"/>
    </location>
</feature>
<gene>
    <name evidence="3" type="ORF">QBC46DRAFT_433768</name>
</gene>
<feature type="transmembrane region" description="Helical" evidence="2">
    <location>
        <begin position="552"/>
        <end position="575"/>
    </location>
</feature>
<feature type="compositionally biased region" description="Basic and acidic residues" evidence="1">
    <location>
        <begin position="227"/>
        <end position="240"/>
    </location>
</feature>
<feature type="region of interest" description="Disordered" evidence="1">
    <location>
        <begin position="1"/>
        <end position="356"/>
    </location>
</feature>